<feature type="region of interest" description="Disordered" evidence="4">
    <location>
        <begin position="196"/>
        <end position="215"/>
    </location>
</feature>
<sequence>DARTLLVAPRAAAFAAVSMHDLKQAAEELTRAVVELRCVGVLINDFQNSGPDGNTMLFYDDPRYDMFWSTAQHLSVPVYVHLRLPSQVIYDQLYRDRSCLVDAPWRFANQLSLHILGIATSGVCDRFPGVQLVFGHMGSILQIPLDLWRLDHKLDRERFPQTRMSKTKAIRDYFATNMHITSKSSRSKRELLTQVLTPNEQQVDNSPPAPFKAPP</sequence>
<name>A0AAD7C9Z7_9AGAR</name>
<evidence type="ECO:0000256" key="2">
    <source>
        <dbReference type="ARBA" id="ARBA00023239"/>
    </source>
</evidence>
<dbReference type="PANTHER" id="PTHR21240">
    <property type="entry name" value="2-AMINO-3-CARBOXYLMUCONATE-6-SEMIALDEHYDE DECARBOXYLASE"/>
    <property type="match status" value="1"/>
</dbReference>
<accession>A0AAD7C9Z7</accession>
<evidence type="ECO:0000313" key="7">
    <source>
        <dbReference type="Proteomes" id="UP001221142"/>
    </source>
</evidence>
<feature type="domain" description="Amidohydrolase-related" evidence="5">
    <location>
        <begin position="8"/>
        <end position="140"/>
    </location>
</feature>
<comment type="similarity">
    <text evidence="3">Belongs to the metallo-dependent hydrolases superfamily.</text>
</comment>
<dbReference type="Gene3D" id="3.20.20.140">
    <property type="entry name" value="Metal-dependent hydrolases"/>
    <property type="match status" value="1"/>
</dbReference>
<dbReference type="SUPFAM" id="SSF51556">
    <property type="entry name" value="Metallo-dependent hydrolases"/>
    <property type="match status" value="1"/>
</dbReference>
<dbReference type="EMBL" id="JARKIF010000003">
    <property type="protein sequence ID" value="KAJ7643567.1"/>
    <property type="molecule type" value="Genomic_DNA"/>
</dbReference>
<dbReference type="GO" id="GO:0016787">
    <property type="term" value="F:hydrolase activity"/>
    <property type="evidence" value="ECO:0007669"/>
    <property type="project" value="InterPro"/>
</dbReference>
<dbReference type="GO" id="GO:0005829">
    <property type="term" value="C:cytosol"/>
    <property type="evidence" value="ECO:0007669"/>
    <property type="project" value="TreeGrafter"/>
</dbReference>
<keyword evidence="2 3" id="KW-0456">Lyase</keyword>
<dbReference type="AlphaFoldDB" id="A0AAD7C9Z7"/>
<feature type="compositionally biased region" description="Polar residues" evidence="4">
    <location>
        <begin position="196"/>
        <end position="205"/>
    </location>
</feature>
<evidence type="ECO:0000256" key="1">
    <source>
        <dbReference type="ARBA" id="ARBA00022793"/>
    </source>
</evidence>
<evidence type="ECO:0000256" key="4">
    <source>
        <dbReference type="SAM" id="MobiDB-lite"/>
    </source>
</evidence>
<feature type="non-terminal residue" evidence="6">
    <location>
        <position position="215"/>
    </location>
</feature>
<dbReference type="InterPro" id="IPR006680">
    <property type="entry name" value="Amidohydro-rel"/>
</dbReference>
<dbReference type="Pfam" id="PF04909">
    <property type="entry name" value="Amidohydro_2"/>
    <property type="match status" value="1"/>
</dbReference>
<dbReference type="GO" id="GO:0016831">
    <property type="term" value="F:carboxy-lyase activity"/>
    <property type="evidence" value="ECO:0007669"/>
    <property type="project" value="UniProtKB-KW"/>
</dbReference>
<organism evidence="6 7">
    <name type="scientific">Roridomyces roridus</name>
    <dbReference type="NCBI Taxonomy" id="1738132"/>
    <lineage>
        <taxon>Eukaryota</taxon>
        <taxon>Fungi</taxon>
        <taxon>Dikarya</taxon>
        <taxon>Basidiomycota</taxon>
        <taxon>Agaricomycotina</taxon>
        <taxon>Agaricomycetes</taxon>
        <taxon>Agaricomycetidae</taxon>
        <taxon>Agaricales</taxon>
        <taxon>Marasmiineae</taxon>
        <taxon>Mycenaceae</taxon>
        <taxon>Roridomyces</taxon>
    </lineage>
</organism>
<keyword evidence="1 3" id="KW-0210">Decarboxylase</keyword>
<protein>
    <recommendedName>
        <fullName evidence="5">Amidohydrolase-related domain-containing protein</fullName>
    </recommendedName>
</protein>
<dbReference type="GO" id="GO:0019748">
    <property type="term" value="P:secondary metabolic process"/>
    <property type="evidence" value="ECO:0007669"/>
    <property type="project" value="TreeGrafter"/>
</dbReference>
<evidence type="ECO:0000259" key="5">
    <source>
        <dbReference type="Pfam" id="PF04909"/>
    </source>
</evidence>
<gene>
    <name evidence="6" type="ORF">FB45DRAFT_1113658</name>
</gene>
<dbReference type="InterPro" id="IPR032465">
    <property type="entry name" value="ACMSD"/>
</dbReference>
<dbReference type="InterPro" id="IPR032466">
    <property type="entry name" value="Metal_Hydrolase"/>
</dbReference>
<evidence type="ECO:0000256" key="3">
    <source>
        <dbReference type="RuleBase" id="RU366045"/>
    </source>
</evidence>
<keyword evidence="7" id="KW-1185">Reference proteome</keyword>
<feature type="non-terminal residue" evidence="6">
    <location>
        <position position="1"/>
    </location>
</feature>
<reference evidence="6" key="1">
    <citation type="submission" date="2023-03" db="EMBL/GenBank/DDBJ databases">
        <title>Massive genome expansion in bonnet fungi (Mycena s.s.) driven by repeated elements and novel gene families across ecological guilds.</title>
        <authorList>
            <consortium name="Lawrence Berkeley National Laboratory"/>
            <person name="Harder C.B."/>
            <person name="Miyauchi S."/>
            <person name="Viragh M."/>
            <person name="Kuo A."/>
            <person name="Thoen E."/>
            <person name="Andreopoulos B."/>
            <person name="Lu D."/>
            <person name="Skrede I."/>
            <person name="Drula E."/>
            <person name="Henrissat B."/>
            <person name="Morin E."/>
            <person name="Kohler A."/>
            <person name="Barry K."/>
            <person name="LaButti K."/>
            <person name="Morin E."/>
            <person name="Salamov A."/>
            <person name="Lipzen A."/>
            <person name="Mereny Z."/>
            <person name="Hegedus B."/>
            <person name="Baldrian P."/>
            <person name="Stursova M."/>
            <person name="Weitz H."/>
            <person name="Taylor A."/>
            <person name="Grigoriev I.V."/>
            <person name="Nagy L.G."/>
            <person name="Martin F."/>
            <person name="Kauserud H."/>
        </authorList>
    </citation>
    <scope>NUCLEOTIDE SEQUENCE</scope>
    <source>
        <strain evidence="6">9284</strain>
    </source>
</reference>
<comment type="caution">
    <text evidence="6">The sequence shown here is derived from an EMBL/GenBank/DDBJ whole genome shotgun (WGS) entry which is preliminary data.</text>
</comment>
<dbReference type="PANTHER" id="PTHR21240:SF31">
    <property type="entry name" value="AMIDOHYDROLASE FAMILY PROTEIN (AFU_ORTHOLOGUE AFUA_7G05840)"/>
    <property type="match status" value="1"/>
</dbReference>
<proteinExistence type="inferred from homology"/>
<dbReference type="Proteomes" id="UP001221142">
    <property type="component" value="Unassembled WGS sequence"/>
</dbReference>
<evidence type="ECO:0000313" key="6">
    <source>
        <dbReference type="EMBL" id="KAJ7643567.1"/>
    </source>
</evidence>